<name>A0A2H9U516_9GAMM</name>
<dbReference type="SUPFAM" id="SSF55846">
    <property type="entry name" value="N-acetylmuramoyl-L-alanine amidase-like"/>
    <property type="match status" value="1"/>
</dbReference>
<dbReference type="PANTHER" id="PTHR30417">
    <property type="entry name" value="N-ACETYLMURAMOYL-L-ALANINE AMIDASE AMID"/>
    <property type="match status" value="1"/>
</dbReference>
<evidence type="ECO:0000313" key="7">
    <source>
        <dbReference type="EMBL" id="PJG59084.1"/>
    </source>
</evidence>
<reference evidence="7 8" key="1">
    <citation type="submission" date="2017-11" db="EMBL/GenBank/DDBJ databases">
        <title>Draft genome sequence of environmental isolate Aeromonas cavernicola sp. nov. MDC 2508.</title>
        <authorList>
            <person name="Colston S.M."/>
            <person name="Navarro A."/>
            <person name="Martinez-Murcia A.J."/>
            <person name="Graf J."/>
        </authorList>
    </citation>
    <scope>NUCLEOTIDE SEQUENCE [LARGE SCALE GENOMIC DNA]</scope>
    <source>
        <strain evidence="7 8">MDC 2508</strain>
    </source>
</reference>
<dbReference type="InterPro" id="IPR002477">
    <property type="entry name" value="Peptidoglycan-bd-like"/>
</dbReference>
<keyword evidence="5" id="KW-0961">Cell wall biogenesis/degradation</keyword>
<dbReference type="SUPFAM" id="SSF47090">
    <property type="entry name" value="PGBD-like"/>
    <property type="match status" value="1"/>
</dbReference>
<dbReference type="CDD" id="cd06583">
    <property type="entry name" value="PGRP"/>
    <property type="match status" value="1"/>
</dbReference>
<organism evidence="7 8">
    <name type="scientific">Aeromonas cavernicola</name>
    <dbReference type="NCBI Taxonomy" id="1006623"/>
    <lineage>
        <taxon>Bacteria</taxon>
        <taxon>Pseudomonadati</taxon>
        <taxon>Pseudomonadota</taxon>
        <taxon>Gammaproteobacteria</taxon>
        <taxon>Aeromonadales</taxon>
        <taxon>Aeromonadaceae</taxon>
        <taxon>Aeromonas</taxon>
    </lineage>
</organism>
<evidence type="ECO:0000256" key="2">
    <source>
        <dbReference type="ARBA" id="ARBA00007553"/>
    </source>
</evidence>
<dbReference type="OrthoDB" id="9794842at2"/>
<protein>
    <recommendedName>
        <fullName evidence="3">N-acetylmuramoyl-L-alanine amidase</fullName>
        <ecNumber evidence="3">3.5.1.28</ecNumber>
    </recommendedName>
</protein>
<dbReference type="Pfam" id="PF01471">
    <property type="entry name" value="PG_binding_1"/>
    <property type="match status" value="1"/>
</dbReference>
<dbReference type="GO" id="GO:0008745">
    <property type="term" value="F:N-acetylmuramoyl-L-alanine amidase activity"/>
    <property type="evidence" value="ECO:0007669"/>
    <property type="project" value="UniProtKB-EC"/>
</dbReference>
<gene>
    <name evidence="7" type="ORF">CUC53_09385</name>
</gene>
<keyword evidence="4" id="KW-0378">Hydrolase</keyword>
<dbReference type="EMBL" id="PGGC01000080">
    <property type="protein sequence ID" value="PJG59084.1"/>
    <property type="molecule type" value="Genomic_DNA"/>
</dbReference>
<evidence type="ECO:0000256" key="1">
    <source>
        <dbReference type="ARBA" id="ARBA00001561"/>
    </source>
</evidence>
<dbReference type="Proteomes" id="UP000235861">
    <property type="component" value="Unassembled WGS sequence"/>
</dbReference>
<dbReference type="PANTHER" id="PTHR30417:SF1">
    <property type="entry name" value="N-ACETYLMURAMOYL-L-ALANINE AMIDASE AMID"/>
    <property type="match status" value="1"/>
</dbReference>
<dbReference type="InterPro" id="IPR051206">
    <property type="entry name" value="NAMLAA_amidase_2"/>
</dbReference>
<comment type="caution">
    <text evidence="7">The sequence shown here is derived from an EMBL/GenBank/DDBJ whole genome shotgun (WGS) entry which is preliminary data.</text>
</comment>
<sequence length="291" mass="33263">MMSERLLCANRRWPVLAKWRLSLLLLCASGWLTGCQHPAYQLSDRYPSDNQNPRIAFLILHYTDEDDATSLRLLTKAEHQVSAHYLVPREQQLQPPLVYQLVPDSQRAWHAGRSRWQQNTALNASSLGIEIVNLGYPPQDDVLPPHQRHWQPYTAAQIAAVGALSRDLVARYQIPPTQVLAHSDIAPERKQDPGPHFPWRQLYLEYGVGAWPDDKRVSALLASPLPQWDVTTWQQQLARYGYGLTASGQWDEQSRAVLRAFQLHFRPTLVNGEPDRECQAILMALLDKYGH</sequence>
<dbReference type="GO" id="GO:0071555">
    <property type="term" value="P:cell wall organization"/>
    <property type="evidence" value="ECO:0007669"/>
    <property type="project" value="UniProtKB-KW"/>
</dbReference>
<dbReference type="InterPro" id="IPR002502">
    <property type="entry name" value="Amidase_domain"/>
</dbReference>
<dbReference type="PROSITE" id="PS51257">
    <property type="entry name" value="PROKAR_LIPOPROTEIN"/>
    <property type="match status" value="1"/>
</dbReference>
<proteinExistence type="inferred from homology"/>
<dbReference type="GO" id="GO:0009253">
    <property type="term" value="P:peptidoglycan catabolic process"/>
    <property type="evidence" value="ECO:0007669"/>
    <property type="project" value="InterPro"/>
</dbReference>
<accession>A0A2H9U516</accession>
<comment type="catalytic activity">
    <reaction evidence="1">
        <text>Hydrolyzes the link between N-acetylmuramoyl residues and L-amino acid residues in certain cell-wall glycopeptides.</text>
        <dbReference type="EC" id="3.5.1.28"/>
    </reaction>
</comment>
<dbReference type="Pfam" id="PF01510">
    <property type="entry name" value="Amidase_2"/>
    <property type="match status" value="1"/>
</dbReference>
<evidence type="ECO:0000259" key="6">
    <source>
        <dbReference type="SMART" id="SM00644"/>
    </source>
</evidence>
<evidence type="ECO:0000313" key="8">
    <source>
        <dbReference type="Proteomes" id="UP000235861"/>
    </source>
</evidence>
<dbReference type="InterPro" id="IPR036505">
    <property type="entry name" value="Amidase/PGRP_sf"/>
</dbReference>
<dbReference type="GO" id="GO:0009254">
    <property type="term" value="P:peptidoglycan turnover"/>
    <property type="evidence" value="ECO:0007669"/>
    <property type="project" value="TreeGrafter"/>
</dbReference>
<dbReference type="SMART" id="SM00644">
    <property type="entry name" value="Ami_2"/>
    <property type="match status" value="1"/>
</dbReference>
<dbReference type="InterPro" id="IPR036366">
    <property type="entry name" value="PGBDSf"/>
</dbReference>
<dbReference type="EC" id="3.5.1.28" evidence="3"/>
<evidence type="ECO:0000256" key="5">
    <source>
        <dbReference type="ARBA" id="ARBA00023316"/>
    </source>
</evidence>
<keyword evidence="8" id="KW-1185">Reference proteome</keyword>
<evidence type="ECO:0000256" key="3">
    <source>
        <dbReference type="ARBA" id="ARBA00011901"/>
    </source>
</evidence>
<evidence type="ECO:0000256" key="4">
    <source>
        <dbReference type="ARBA" id="ARBA00022801"/>
    </source>
</evidence>
<dbReference type="AlphaFoldDB" id="A0A2H9U516"/>
<dbReference type="GO" id="GO:0019867">
    <property type="term" value="C:outer membrane"/>
    <property type="evidence" value="ECO:0007669"/>
    <property type="project" value="TreeGrafter"/>
</dbReference>
<dbReference type="InterPro" id="IPR036365">
    <property type="entry name" value="PGBD-like_sf"/>
</dbReference>
<comment type="similarity">
    <text evidence="2">Belongs to the N-acetylmuramoyl-L-alanine amidase 2 family.</text>
</comment>
<dbReference type="Gene3D" id="1.10.101.10">
    <property type="entry name" value="PGBD-like superfamily/PGBD"/>
    <property type="match status" value="1"/>
</dbReference>
<dbReference type="FunFam" id="3.40.80.10:FF:000003">
    <property type="entry name" value="N-acetylmuramoyl-L-alanine amidase"/>
    <property type="match status" value="1"/>
</dbReference>
<feature type="domain" description="N-acetylmuramoyl-L-alanine amidase" evidence="6">
    <location>
        <begin position="43"/>
        <end position="194"/>
    </location>
</feature>
<dbReference type="Gene3D" id="3.40.80.10">
    <property type="entry name" value="Peptidoglycan recognition protein-like"/>
    <property type="match status" value="1"/>
</dbReference>